<proteinExistence type="inferred from homology"/>
<evidence type="ECO:0000256" key="3">
    <source>
        <dbReference type="ARBA" id="ARBA00022448"/>
    </source>
</evidence>
<evidence type="ECO:0000256" key="1">
    <source>
        <dbReference type="ARBA" id="ARBA00004571"/>
    </source>
</evidence>
<dbReference type="SMART" id="SM00965">
    <property type="entry name" value="STN"/>
    <property type="match status" value="1"/>
</dbReference>
<evidence type="ECO:0000256" key="10">
    <source>
        <dbReference type="ARBA" id="ARBA00023077"/>
    </source>
</evidence>
<dbReference type="InterPro" id="IPR037066">
    <property type="entry name" value="Plug_dom_sf"/>
</dbReference>
<dbReference type="InterPro" id="IPR036942">
    <property type="entry name" value="Beta-barrel_TonB_sf"/>
</dbReference>
<keyword evidence="11 14" id="KW-0472">Membrane</keyword>
<keyword evidence="3 14" id="KW-0813">Transport</keyword>
<keyword evidence="12 18" id="KW-0675">Receptor</keyword>
<evidence type="ECO:0000256" key="11">
    <source>
        <dbReference type="ARBA" id="ARBA00023136"/>
    </source>
</evidence>
<dbReference type="Pfam" id="PF07715">
    <property type="entry name" value="Plug"/>
    <property type="match status" value="1"/>
</dbReference>
<evidence type="ECO:0000256" key="5">
    <source>
        <dbReference type="ARBA" id="ARBA00022496"/>
    </source>
</evidence>
<keyword evidence="7" id="KW-0732">Signal</keyword>
<evidence type="ECO:0000256" key="7">
    <source>
        <dbReference type="ARBA" id="ARBA00022729"/>
    </source>
</evidence>
<keyword evidence="9" id="KW-0406">Ion transport</keyword>
<evidence type="ECO:0000313" key="18">
    <source>
        <dbReference type="EMBL" id="MFM0636297.1"/>
    </source>
</evidence>
<evidence type="ECO:0000313" key="19">
    <source>
        <dbReference type="Proteomes" id="UP001629432"/>
    </source>
</evidence>
<keyword evidence="4 14" id="KW-1134">Transmembrane beta strand</keyword>
<feature type="region of interest" description="Disordered" evidence="16">
    <location>
        <begin position="1"/>
        <end position="22"/>
    </location>
</feature>
<dbReference type="Gene3D" id="3.55.50.30">
    <property type="match status" value="1"/>
</dbReference>
<keyword evidence="10 15" id="KW-0798">TonB box</keyword>
<evidence type="ECO:0000256" key="15">
    <source>
        <dbReference type="RuleBase" id="RU003357"/>
    </source>
</evidence>
<dbReference type="SUPFAM" id="SSF56935">
    <property type="entry name" value="Porins"/>
    <property type="match status" value="1"/>
</dbReference>
<dbReference type="PANTHER" id="PTHR32552:SF68">
    <property type="entry name" value="FERRICHROME OUTER MEMBRANE TRANSPORTER_PHAGE RECEPTOR"/>
    <property type="match status" value="1"/>
</dbReference>
<dbReference type="RefSeq" id="WP_408223957.1">
    <property type="nucleotide sequence ID" value="NZ_JAQQCF010000004.1"/>
</dbReference>
<dbReference type="InterPro" id="IPR039426">
    <property type="entry name" value="TonB-dep_rcpt-like"/>
</dbReference>
<evidence type="ECO:0000256" key="12">
    <source>
        <dbReference type="ARBA" id="ARBA00023170"/>
    </source>
</evidence>
<evidence type="ECO:0000256" key="14">
    <source>
        <dbReference type="PROSITE-ProRule" id="PRU01360"/>
    </source>
</evidence>
<dbReference type="NCBIfam" id="TIGR01783">
    <property type="entry name" value="TonB-siderophor"/>
    <property type="match status" value="1"/>
</dbReference>
<organism evidence="18 19">
    <name type="scientific">Paraburkholderia metrosideri</name>
    <dbReference type="NCBI Taxonomy" id="580937"/>
    <lineage>
        <taxon>Bacteria</taxon>
        <taxon>Pseudomonadati</taxon>
        <taxon>Pseudomonadota</taxon>
        <taxon>Betaproteobacteria</taxon>
        <taxon>Burkholderiales</taxon>
        <taxon>Burkholderiaceae</taxon>
        <taxon>Paraburkholderia</taxon>
    </lineage>
</organism>
<keyword evidence="13 14" id="KW-0998">Cell outer membrane</keyword>
<keyword evidence="8" id="KW-0408">Iron</keyword>
<evidence type="ECO:0000256" key="13">
    <source>
        <dbReference type="ARBA" id="ARBA00023237"/>
    </source>
</evidence>
<comment type="subcellular location">
    <subcellularLocation>
        <location evidence="1 14">Cell outer membrane</location>
        <topology evidence="1 14">Multi-pass membrane protein</topology>
    </subcellularLocation>
</comment>
<gene>
    <name evidence="18" type="ORF">PQQ63_06290</name>
</gene>
<keyword evidence="6 14" id="KW-0812">Transmembrane</keyword>
<comment type="similarity">
    <text evidence="2 14 15">Belongs to the TonB-dependent receptor family.</text>
</comment>
<dbReference type="InterPro" id="IPR010105">
    <property type="entry name" value="TonB_sidphr_rcpt"/>
</dbReference>
<dbReference type="Gene3D" id="2.40.170.20">
    <property type="entry name" value="TonB-dependent receptor, beta-barrel domain"/>
    <property type="match status" value="1"/>
</dbReference>
<dbReference type="InterPro" id="IPR012910">
    <property type="entry name" value="Plug_dom"/>
</dbReference>
<evidence type="ECO:0000256" key="8">
    <source>
        <dbReference type="ARBA" id="ARBA00023004"/>
    </source>
</evidence>
<evidence type="ECO:0000256" key="4">
    <source>
        <dbReference type="ARBA" id="ARBA00022452"/>
    </source>
</evidence>
<reference evidence="18 19" key="1">
    <citation type="journal article" date="2024" name="Chem. Sci.">
        <title>Discovery of megapolipeptins by genome mining of a Burkholderiales bacteria collection.</title>
        <authorList>
            <person name="Paulo B.S."/>
            <person name="Recchia M.J.J."/>
            <person name="Lee S."/>
            <person name="Fergusson C.H."/>
            <person name="Romanowski S.B."/>
            <person name="Hernandez A."/>
            <person name="Krull N."/>
            <person name="Liu D.Y."/>
            <person name="Cavanagh H."/>
            <person name="Bos A."/>
            <person name="Gray C.A."/>
            <person name="Murphy B.T."/>
            <person name="Linington R.G."/>
            <person name="Eustaquio A.S."/>
        </authorList>
    </citation>
    <scope>NUCLEOTIDE SEQUENCE [LARGE SCALE GENOMIC DNA]</scope>
    <source>
        <strain evidence="18 19">RL17-338-BIC-A</strain>
    </source>
</reference>
<dbReference type="PROSITE" id="PS52016">
    <property type="entry name" value="TONB_DEPENDENT_REC_3"/>
    <property type="match status" value="1"/>
</dbReference>
<feature type="domain" description="Secretin/TonB short N-terminal" evidence="17">
    <location>
        <begin position="82"/>
        <end position="133"/>
    </location>
</feature>
<evidence type="ECO:0000256" key="9">
    <source>
        <dbReference type="ARBA" id="ARBA00023065"/>
    </source>
</evidence>
<keyword evidence="5" id="KW-0410">Iron transport</keyword>
<dbReference type="InterPro" id="IPR011662">
    <property type="entry name" value="Secretin/TonB_short_N"/>
</dbReference>
<dbReference type="Proteomes" id="UP001629432">
    <property type="component" value="Unassembled WGS sequence"/>
</dbReference>
<accession>A0ABW9DMG9</accession>
<evidence type="ECO:0000256" key="2">
    <source>
        <dbReference type="ARBA" id="ARBA00009810"/>
    </source>
</evidence>
<evidence type="ECO:0000256" key="16">
    <source>
        <dbReference type="SAM" id="MobiDB-lite"/>
    </source>
</evidence>
<dbReference type="PANTHER" id="PTHR32552">
    <property type="entry name" value="FERRICHROME IRON RECEPTOR-RELATED"/>
    <property type="match status" value="1"/>
</dbReference>
<keyword evidence="19" id="KW-1185">Reference proteome</keyword>
<dbReference type="InterPro" id="IPR000531">
    <property type="entry name" value="Beta-barrel_TonB"/>
</dbReference>
<name>A0ABW9DMG9_9BURK</name>
<evidence type="ECO:0000259" key="17">
    <source>
        <dbReference type="SMART" id="SM00965"/>
    </source>
</evidence>
<dbReference type="Gene3D" id="2.170.130.10">
    <property type="entry name" value="TonB-dependent receptor, plug domain"/>
    <property type="match status" value="1"/>
</dbReference>
<sequence length="831" mass="89418">MNFSRTPRPCSSGANAGRRGHAAHRVRRALAPTVLALGIAAASSTLQAQSAAPVNAAASRSFDIAPGSVDTALDMFARRAGVSVSYDAAEVHGKITQGVRGTYPVATALEKLLDGTGLAAVAKMDGAWLVQAATPSAGPAVPGATSNTLPALTVESTRERETATGPFAGYAAKRSATATKTDTSLLETPQAVSVIGQNQIQEQGALSLVDAVKYTPGVQAGTDPVDNRFDSLRIRGFEPTLFLDGMQLPYGASLYGRPKVDPFTLERIEILRGPSSSLYGSIPPGGLVNFVSLRPPEQAVHTVQVQTNTFGRYEGAFDVGGPVDKDGTVLYRLTALGFDGGTQIDHTKESRVLVAPSVTLRPDRDTSLTFSAEYQRDNGEPQIQFLPAQGTLLGNPNGNVPYGKYVGEPGVDEYSRTQAWLGYEFEHRFNETWKVSQKLRYAYLDTNLFAVAGAGLQPDLRTLNRQVLSAPEHAENFTLDNQAQAQFQTGAIAHTVLVGLDYRWASSRIALGFGTAPPIDLYDTVYGASIVHPPVVQSTSQIQNQVGVYLQDQLAYERWRLTLSGRHDWVDTSTTNRLANTTATQNEGAFSGRVGLSYVFDAGVAPYVAYSRSFQPTIGTSFDGTPFQSTTGTQYEVGIKYQPARSAIAANAAVYTLTQSNALTVDPAHPQFQTQSGKVRSQGFELEANAEIAEGLKVIASYTYTDATVTQSNGADLDKRVIVVPRNQASLWADYTVQRGPLRTLNFGLGVRYFGQTYGNSANTVSIPSNTLVDLAFGYELGQLSPKLDGVRFSLNVNNLFDRRYVATCTSLNACYYGTSRVAMATLRYDW</sequence>
<comment type="caution">
    <text evidence="18">The sequence shown here is derived from an EMBL/GenBank/DDBJ whole genome shotgun (WGS) entry which is preliminary data.</text>
</comment>
<dbReference type="CDD" id="cd01347">
    <property type="entry name" value="ligand_gated_channel"/>
    <property type="match status" value="1"/>
</dbReference>
<dbReference type="EMBL" id="JAQQCF010000004">
    <property type="protein sequence ID" value="MFM0636297.1"/>
    <property type="molecule type" value="Genomic_DNA"/>
</dbReference>
<evidence type="ECO:0000256" key="6">
    <source>
        <dbReference type="ARBA" id="ARBA00022692"/>
    </source>
</evidence>
<protein>
    <submittedName>
        <fullName evidence="18">TonB-dependent siderophore receptor</fullName>
    </submittedName>
</protein>
<dbReference type="Pfam" id="PF00593">
    <property type="entry name" value="TonB_dep_Rec_b-barrel"/>
    <property type="match status" value="1"/>
</dbReference>